<keyword evidence="2" id="KW-1185">Reference proteome</keyword>
<dbReference type="Proteomes" id="UP000053354">
    <property type="component" value="Chromosome"/>
</dbReference>
<dbReference type="Gene3D" id="3.40.50.1240">
    <property type="entry name" value="Phosphoglycerate mutase-like"/>
    <property type="match status" value="1"/>
</dbReference>
<gene>
    <name evidence="1" type="ORF">I858_014915</name>
</gene>
<dbReference type="GO" id="GO:0016791">
    <property type="term" value="F:phosphatase activity"/>
    <property type="evidence" value="ECO:0007669"/>
    <property type="project" value="TreeGrafter"/>
</dbReference>
<dbReference type="SMART" id="SM00855">
    <property type="entry name" value="PGAM"/>
    <property type="match status" value="1"/>
</dbReference>
<evidence type="ECO:0000313" key="2">
    <source>
        <dbReference type="Proteomes" id="UP000053354"/>
    </source>
</evidence>
<dbReference type="Pfam" id="PF00300">
    <property type="entry name" value="His_Phos_1"/>
    <property type="match status" value="1"/>
</dbReference>
<sequence length="192" mass="22048">MELIFIRHGQGEHTLNLPESLHMSNPPLTIQGKIQAKKLQSALPITFEDVLIVSPALRTLQTASIWSENMECNRVVHPLVGPRIFPTRLAATTLPCDELLDLERLHYEFPNFVLAPDLASSLWSSGINVLSEDEFNLLTEEFIGFCRSFQRERIYIVTHDGTITSYRQKISSQQLTREDFLQETEHFRLIVE</sequence>
<reference evidence="1" key="1">
    <citation type="submission" date="2016-10" db="EMBL/GenBank/DDBJ databases">
        <authorList>
            <person name="See-Too W.S."/>
        </authorList>
    </citation>
    <scope>NUCLEOTIDE SEQUENCE</scope>
    <source>
        <strain evidence="1">L10.15</strain>
    </source>
</reference>
<dbReference type="KEGG" id="pll:I858_014915"/>
<dbReference type="InterPro" id="IPR050275">
    <property type="entry name" value="PGM_Phosphatase"/>
</dbReference>
<name>A0A1B1S513_9BACL</name>
<dbReference type="PANTHER" id="PTHR48100:SF1">
    <property type="entry name" value="HISTIDINE PHOSPHATASE FAMILY PROTEIN-RELATED"/>
    <property type="match status" value="1"/>
</dbReference>
<dbReference type="InterPro" id="IPR029033">
    <property type="entry name" value="His_PPase_superfam"/>
</dbReference>
<dbReference type="RefSeq" id="WP_065524640.1">
    <property type="nucleotide sequence ID" value="NZ_CP016540.2"/>
</dbReference>
<evidence type="ECO:0000313" key="1">
    <source>
        <dbReference type="EMBL" id="ANU28281.1"/>
    </source>
</evidence>
<dbReference type="OrthoDB" id="2435937at2"/>
<dbReference type="GO" id="GO:0005737">
    <property type="term" value="C:cytoplasm"/>
    <property type="evidence" value="ECO:0007669"/>
    <property type="project" value="TreeGrafter"/>
</dbReference>
<dbReference type="STRING" id="1302659.I858_014915"/>
<accession>A0A1B1S513</accession>
<dbReference type="EMBL" id="CP016540">
    <property type="protein sequence ID" value="ANU28281.1"/>
    <property type="molecule type" value="Genomic_DNA"/>
</dbReference>
<dbReference type="PANTHER" id="PTHR48100">
    <property type="entry name" value="BROAD-SPECIFICITY PHOSPHATASE YOR283W-RELATED"/>
    <property type="match status" value="1"/>
</dbReference>
<organism evidence="1 2">
    <name type="scientific">Planococcus versutus</name>
    <dbReference type="NCBI Taxonomy" id="1302659"/>
    <lineage>
        <taxon>Bacteria</taxon>
        <taxon>Bacillati</taxon>
        <taxon>Bacillota</taxon>
        <taxon>Bacilli</taxon>
        <taxon>Bacillales</taxon>
        <taxon>Caryophanaceae</taxon>
        <taxon>Planococcus</taxon>
    </lineage>
</organism>
<dbReference type="CDD" id="cd07040">
    <property type="entry name" value="HP"/>
    <property type="match status" value="1"/>
</dbReference>
<protein>
    <submittedName>
        <fullName evidence="1">Histidine phosphatase family protein</fullName>
    </submittedName>
</protein>
<dbReference type="SUPFAM" id="SSF53254">
    <property type="entry name" value="Phosphoglycerate mutase-like"/>
    <property type="match status" value="1"/>
</dbReference>
<proteinExistence type="predicted"/>
<dbReference type="InterPro" id="IPR013078">
    <property type="entry name" value="His_Pase_superF_clade-1"/>
</dbReference>
<dbReference type="AlphaFoldDB" id="A0A1B1S513"/>